<evidence type="ECO:0000256" key="2">
    <source>
        <dbReference type="ARBA" id="ARBA00004111"/>
    </source>
</evidence>
<protein>
    <recommendedName>
        <fullName evidence="4">microsomal epoxide hydrolase</fullName>
        <ecNumber evidence="4">3.3.2.9</ecNumber>
    </recommendedName>
</protein>
<reference evidence="10" key="1">
    <citation type="submission" date="2013-07" db="EMBL/GenBank/DDBJ databases">
        <title>Midgut Transcriptome Profiling of Anoplphora glabripennis, a Lignocellulose Degrading, Wood-Boring Cerambycid.</title>
        <authorList>
            <person name="Scully E.D."/>
            <person name="Hoover K."/>
            <person name="Carlson J.E."/>
            <person name="Tien M."/>
            <person name="Geib S.M."/>
        </authorList>
    </citation>
    <scope>NUCLEOTIDE SEQUENCE</scope>
</reference>
<dbReference type="Gene3D" id="3.40.50.1820">
    <property type="entry name" value="alpha/beta hydrolase"/>
    <property type="match status" value="1"/>
</dbReference>
<comment type="catalytic activity">
    <reaction evidence="1">
        <text>1-(4-methoxyphenyl)-N-methyl-N-[(3-methyloxetan-3-yl)methyl]methanamine + H2O = 2-{[(4-methoxybenzyl)(methyl)amino]methyl}-2-methylpropane-1,3-diol</text>
        <dbReference type="Rhea" id="RHEA:55764"/>
        <dbReference type="ChEBI" id="CHEBI:15377"/>
        <dbReference type="ChEBI" id="CHEBI:139161"/>
        <dbReference type="ChEBI" id="CHEBI:139164"/>
        <dbReference type="EC" id="3.3.2.9"/>
    </reaction>
</comment>
<feature type="active site" description="Nucleophile" evidence="7">
    <location>
        <position position="227"/>
    </location>
</feature>
<evidence type="ECO:0000259" key="9">
    <source>
        <dbReference type="Pfam" id="PF06441"/>
    </source>
</evidence>
<feature type="domain" description="Epoxide hydrolase N-terminal" evidence="9">
    <location>
        <begin position="52"/>
        <end position="161"/>
    </location>
</feature>
<dbReference type="GO" id="GO:0097176">
    <property type="term" value="P:epoxide metabolic process"/>
    <property type="evidence" value="ECO:0007669"/>
    <property type="project" value="TreeGrafter"/>
</dbReference>
<feature type="active site" description="Proton donor" evidence="7">
    <location>
        <position position="373"/>
    </location>
</feature>
<dbReference type="GO" id="GO:0033961">
    <property type="term" value="F:cis-stilbene-oxide hydrolase activity"/>
    <property type="evidence" value="ECO:0007669"/>
    <property type="project" value="UniProtKB-EC"/>
</dbReference>
<accession>V5G055</accession>
<dbReference type="InterPro" id="IPR010497">
    <property type="entry name" value="Epoxide_hydro_N"/>
</dbReference>
<dbReference type="PANTHER" id="PTHR21661">
    <property type="entry name" value="EPOXIDE HYDROLASE 1-RELATED"/>
    <property type="match status" value="1"/>
</dbReference>
<dbReference type="PIRSF" id="PIRSF001112">
    <property type="entry name" value="Epoxide_hydrolase"/>
    <property type="match status" value="1"/>
</dbReference>
<keyword evidence="6 10" id="KW-0378">Hydrolase</keyword>
<evidence type="ECO:0000256" key="7">
    <source>
        <dbReference type="PIRSR" id="PIRSR001112-1"/>
    </source>
</evidence>
<evidence type="ECO:0000256" key="3">
    <source>
        <dbReference type="ARBA" id="ARBA00010088"/>
    </source>
</evidence>
<keyword evidence="8" id="KW-0472">Membrane</keyword>
<evidence type="ECO:0000313" key="10">
    <source>
        <dbReference type="EMBL" id="JAB63340.1"/>
    </source>
</evidence>
<gene>
    <name evidence="10" type="primary">HYEP1</name>
</gene>
<evidence type="ECO:0000256" key="4">
    <source>
        <dbReference type="ARBA" id="ARBA00012091"/>
    </source>
</evidence>
<dbReference type="AlphaFoldDB" id="V5G055"/>
<feature type="active site" description="Proton acceptor" evidence="7">
    <location>
        <position position="429"/>
    </location>
</feature>
<sequence length="458" mass="51858">MGVTRVLVIASIGVVLVGIYLKGKSLFEVPPLPQLEDTWWGPRDPSKEDTEIRPFKINVSDEILIDLQQRLANALPFQEPLEGVKQHYGINTHLLKNIVDFWRTKYNWREREKFLNQYPQFTVSVQGLRIHYLHVKPKETKGVKVLPLLLLHGWPGSIREFYEIIPLLTTPQKGRDFVFELIVPSLPGYGFSEAAVGPGLGAIQMAVVFKNLMARLGYQKYYLQGGDWGAAIVQYMSTLFPEKIIGVHSNMCFVNNVLSNLKLFLGSFYPSLVVSKELEDKVYPLSEKFSFNLLETGYMHLQATKPDTVGVALRDSPVGLAAYILEKFTTGTNPEWKDLDDGGLTKKFSLTNLLDNVMIYWVTRSFTTSMRLYAETLNKAHRGFGIERIPVEVPSGCARFSHELFIQPDFVLRGKYSNLIHVSDLEGGHFAAFEAPEVLSEDVFAFTEKVEALRKSSE</sequence>
<dbReference type="Pfam" id="PF06441">
    <property type="entry name" value="EHN"/>
    <property type="match status" value="1"/>
</dbReference>
<dbReference type="InterPro" id="IPR029058">
    <property type="entry name" value="AB_hydrolase_fold"/>
</dbReference>
<keyword evidence="5" id="KW-0058">Aromatic hydrocarbons catabolism</keyword>
<evidence type="ECO:0000256" key="8">
    <source>
        <dbReference type="SAM" id="Phobius"/>
    </source>
</evidence>
<evidence type="ECO:0000256" key="5">
    <source>
        <dbReference type="ARBA" id="ARBA00022797"/>
    </source>
</evidence>
<proteinExistence type="inferred from homology"/>
<dbReference type="EC" id="3.3.2.9" evidence="4"/>
<dbReference type="PANTHER" id="PTHR21661:SF35">
    <property type="entry name" value="EPOXIDE HYDROLASE"/>
    <property type="match status" value="1"/>
</dbReference>
<dbReference type="SUPFAM" id="SSF53474">
    <property type="entry name" value="alpha/beta-Hydrolases"/>
    <property type="match status" value="1"/>
</dbReference>
<comment type="similarity">
    <text evidence="3">Belongs to the peptidase S33 family.</text>
</comment>
<dbReference type="InterPro" id="IPR000639">
    <property type="entry name" value="Epox_hydrolase-like"/>
</dbReference>
<feature type="non-terminal residue" evidence="10">
    <location>
        <position position="458"/>
    </location>
</feature>
<dbReference type="InterPro" id="IPR016292">
    <property type="entry name" value="Epoxide_hydrolase"/>
</dbReference>
<organism evidence="10">
    <name type="scientific">Anoplophora glabripennis</name>
    <name type="common">Asian longhorn beetle</name>
    <name type="synonym">Anoplophora nobilis</name>
    <dbReference type="NCBI Taxonomy" id="217634"/>
    <lineage>
        <taxon>Eukaryota</taxon>
        <taxon>Metazoa</taxon>
        <taxon>Ecdysozoa</taxon>
        <taxon>Arthropoda</taxon>
        <taxon>Hexapoda</taxon>
        <taxon>Insecta</taxon>
        <taxon>Pterygota</taxon>
        <taxon>Neoptera</taxon>
        <taxon>Endopterygota</taxon>
        <taxon>Coleoptera</taxon>
        <taxon>Polyphaga</taxon>
        <taxon>Cucujiformia</taxon>
        <taxon>Chrysomeloidea</taxon>
        <taxon>Cerambycidae</taxon>
        <taxon>Lamiinae</taxon>
        <taxon>Lamiini</taxon>
        <taxon>Anoplophora</taxon>
    </lineage>
</organism>
<dbReference type="EMBL" id="GALX01005126">
    <property type="protein sequence ID" value="JAB63340.1"/>
    <property type="molecule type" value="Transcribed_RNA"/>
</dbReference>
<evidence type="ECO:0000256" key="1">
    <source>
        <dbReference type="ARBA" id="ARBA00000221"/>
    </source>
</evidence>
<dbReference type="PRINTS" id="PR00412">
    <property type="entry name" value="EPOXHYDRLASE"/>
</dbReference>
<feature type="transmembrane region" description="Helical" evidence="8">
    <location>
        <begin position="6"/>
        <end position="23"/>
    </location>
</feature>
<comment type="subcellular location">
    <subcellularLocation>
        <location evidence="2">Microsome membrane</location>
        <topology evidence="2">Single-pass membrane protein</topology>
    </subcellularLocation>
</comment>
<keyword evidence="8" id="KW-1133">Transmembrane helix</keyword>
<keyword evidence="8" id="KW-0812">Transmembrane</keyword>
<name>V5G055_ANOGL</name>
<evidence type="ECO:0000256" key="6">
    <source>
        <dbReference type="ARBA" id="ARBA00022801"/>
    </source>
</evidence>